<name>A0A9E9LFT9_9BURK</name>
<dbReference type="GO" id="GO:0009252">
    <property type="term" value="P:peptidoglycan biosynthetic process"/>
    <property type="evidence" value="ECO:0007669"/>
    <property type="project" value="UniProtKB-UniRule"/>
</dbReference>
<keyword evidence="6 11" id="KW-0133">Cell shape</keyword>
<evidence type="ECO:0000313" key="14">
    <source>
        <dbReference type="EMBL" id="WAV97465.1"/>
    </source>
</evidence>
<evidence type="ECO:0000313" key="15">
    <source>
        <dbReference type="Proteomes" id="UP001164794"/>
    </source>
</evidence>
<keyword evidence="15" id="KW-1185">Reference proteome</keyword>
<keyword evidence="1 11" id="KW-1003">Cell membrane</keyword>
<keyword evidence="9 11" id="KW-0472">Membrane</keyword>
<dbReference type="EMBL" id="CP098251">
    <property type="protein sequence ID" value="WAV91679.1"/>
    <property type="molecule type" value="Genomic_DNA"/>
</dbReference>
<feature type="transmembrane region" description="Helical" evidence="11">
    <location>
        <begin position="12"/>
        <end position="38"/>
    </location>
</feature>
<dbReference type="GO" id="GO:0016763">
    <property type="term" value="F:pentosyltransferase activity"/>
    <property type="evidence" value="ECO:0007669"/>
    <property type="project" value="InterPro"/>
</dbReference>
<dbReference type="Proteomes" id="UP001164819">
    <property type="component" value="Chromosome"/>
</dbReference>
<protein>
    <recommendedName>
        <fullName evidence="11">Biosynthetic peptidoglycan transglycosylase</fullName>
        <ecNumber evidence="11">2.4.99.28</ecNumber>
    </recommendedName>
    <alternativeName>
        <fullName evidence="11">Glycan polymerase</fullName>
    </alternativeName>
    <alternativeName>
        <fullName evidence="11">Peptidoglycan glycosyltransferase MtgA</fullName>
        <shortName evidence="11">PGT</shortName>
    </alternativeName>
</protein>
<dbReference type="EC" id="2.4.99.28" evidence="11"/>
<dbReference type="GO" id="GO:0008360">
    <property type="term" value="P:regulation of cell shape"/>
    <property type="evidence" value="ECO:0007669"/>
    <property type="project" value="UniProtKB-KW"/>
</dbReference>
<evidence type="ECO:0000256" key="2">
    <source>
        <dbReference type="ARBA" id="ARBA00022519"/>
    </source>
</evidence>
<accession>A0A9E9LFT9</accession>
<comment type="catalytic activity">
    <reaction evidence="11">
        <text>[GlcNAc-(1-&gt;4)-Mur2Ac(oyl-L-Ala-gamma-D-Glu-L-Lys-D-Ala-D-Ala)](n)-di-trans,octa-cis-undecaprenyl diphosphate + beta-D-GlcNAc-(1-&gt;4)-Mur2Ac(oyl-L-Ala-gamma-D-Glu-L-Lys-D-Ala-D-Ala)-di-trans,octa-cis-undecaprenyl diphosphate = [GlcNAc-(1-&gt;4)-Mur2Ac(oyl-L-Ala-gamma-D-Glu-L-Lys-D-Ala-D-Ala)](n+1)-di-trans,octa-cis-undecaprenyl diphosphate + di-trans,octa-cis-undecaprenyl diphosphate + H(+)</text>
        <dbReference type="Rhea" id="RHEA:23708"/>
        <dbReference type="Rhea" id="RHEA-COMP:9602"/>
        <dbReference type="Rhea" id="RHEA-COMP:9603"/>
        <dbReference type="ChEBI" id="CHEBI:15378"/>
        <dbReference type="ChEBI" id="CHEBI:58405"/>
        <dbReference type="ChEBI" id="CHEBI:60033"/>
        <dbReference type="ChEBI" id="CHEBI:78435"/>
        <dbReference type="EC" id="2.4.99.28"/>
    </reaction>
</comment>
<evidence type="ECO:0000256" key="4">
    <source>
        <dbReference type="ARBA" id="ARBA00022679"/>
    </source>
</evidence>
<dbReference type="EMBL" id="CP098248">
    <property type="protein sequence ID" value="WAV97465.1"/>
    <property type="molecule type" value="Genomic_DNA"/>
</dbReference>
<proteinExistence type="inferred from homology"/>
<sequence length="236" mass="27462">MNRLVNLFRRYWRWILLTPLGLFLMFQAYFFLQIGWWVNHNPASTSFMRQQLAVLQEKNPKAKLQHKWVPYKRISRNLKRAIIASEDANFTDHEGVDWDALLKAYEKNSRKGKIVAGGSTITQQLAKNLFLSGNRSYFRKGQEIIITYMLEFWMEKERIFELYLNLVEFGTGVFGAEAAARHYYGTSASSLSAGQAARLAAMLPKPRYFDKHRNSGYLMHRTALILRRMGSADVPR</sequence>
<dbReference type="RefSeq" id="WP_269264938.1">
    <property type="nucleotide sequence ID" value="NZ_CP098248.1"/>
</dbReference>
<dbReference type="SUPFAM" id="SSF53955">
    <property type="entry name" value="Lysozyme-like"/>
    <property type="match status" value="1"/>
</dbReference>
<evidence type="ECO:0000313" key="13">
    <source>
        <dbReference type="EMBL" id="WAV91679.1"/>
    </source>
</evidence>
<dbReference type="GO" id="GO:0008955">
    <property type="term" value="F:peptidoglycan glycosyltransferase activity"/>
    <property type="evidence" value="ECO:0007669"/>
    <property type="project" value="UniProtKB-UniRule"/>
</dbReference>
<comment type="function">
    <text evidence="11">Peptidoglycan polymerase that catalyzes glycan chain elongation from lipid-linked precursors.</text>
</comment>
<evidence type="ECO:0000256" key="5">
    <source>
        <dbReference type="ARBA" id="ARBA00022692"/>
    </source>
</evidence>
<keyword evidence="3 11" id="KW-0328">Glycosyltransferase</keyword>
<dbReference type="AlphaFoldDB" id="A0A9E9LFT9"/>
<dbReference type="Proteomes" id="UP001164794">
    <property type="component" value="Chromosome"/>
</dbReference>
<comment type="similarity">
    <text evidence="11">Belongs to the glycosyltransferase 51 family.</text>
</comment>
<reference evidence="13" key="2">
    <citation type="journal article" date="2022" name="Front. Microbiol.">
        <title>New perspectives on an old grouping: The genomic and phenotypic variability of Oxalobacter formigenes and the implications for calcium oxalate stone prevention.</title>
        <authorList>
            <person name="Chmiel J.A."/>
            <person name="Carr C."/>
            <person name="Stuivenberg G.A."/>
            <person name="Venema R."/>
            <person name="Chanyi R.M."/>
            <person name="Al K.F."/>
            <person name="Giguere D."/>
            <person name="Say H."/>
            <person name="Akouris P.P."/>
            <person name="Dominguez Romero S.A."/>
            <person name="Kwong A."/>
            <person name="Tai V."/>
            <person name="Koval S.F."/>
            <person name="Razvi H."/>
            <person name="Bjazevic J."/>
            <person name="Burton J.P."/>
        </authorList>
    </citation>
    <scope>NUCLEOTIDE SEQUENCE</scope>
    <source>
        <strain evidence="13">OxK</strain>
    </source>
</reference>
<keyword evidence="10 11" id="KW-0961">Cell wall biogenesis/degradation</keyword>
<comment type="subcellular location">
    <subcellularLocation>
        <location evidence="11">Cell inner membrane</location>
        <topology evidence="11">Single-pass membrane protein</topology>
    </subcellularLocation>
</comment>
<evidence type="ECO:0000256" key="10">
    <source>
        <dbReference type="ARBA" id="ARBA00023316"/>
    </source>
</evidence>
<dbReference type="GO" id="GO:0009274">
    <property type="term" value="C:peptidoglycan-based cell wall"/>
    <property type="evidence" value="ECO:0007669"/>
    <property type="project" value="InterPro"/>
</dbReference>
<evidence type="ECO:0000256" key="3">
    <source>
        <dbReference type="ARBA" id="ARBA00022676"/>
    </source>
</evidence>
<keyword evidence="5 11" id="KW-0812">Transmembrane</keyword>
<dbReference type="HAMAP" id="MF_00766">
    <property type="entry name" value="PGT_MtgA"/>
    <property type="match status" value="1"/>
</dbReference>
<dbReference type="GO" id="GO:0005886">
    <property type="term" value="C:plasma membrane"/>
    <property type="evidence" value="ECO:0007669"/>
    <property type="project" value="UniProtKB-SubCell"/>
</dbReference>
<reference evidence="14" key="1">
    <citation type="journal article" date="2022" name="Front. Microbiol.">
        <title>New perspectives on an old grouping: The genomic and phenotypic variability of Oxalobacter formigenes and the implications for calcium oxalate stone prevention.</title>
        <authorList>
            <person name="Chmiel J.A."/>
            <person name="Carr C."/>
            <person name="Stuivenberg G.A."/>
            <person name="Venema R."/>
            <person name="Chanyi R.M."/>
            <person name="Al K.F."/>
            <person name="Giguere D."/>
            <person name="Say H."/>
            <person name="Akouris P.P."/>
            <person name="Dominguez Romero S.A."/>
            <person name="Kwong A."/>
            <person name="Tai V."/>
            <person name="Koval S.F."/>
            <person name="Razvi H."/>
            <person name="Bjazevic J."/>
            <person name="Burton J.P."/>
        </authorList>
    </citation>
    <scope>NUCLEOTIDE SEQUENCE</scope>
    <source>
        <strain evidence="14">HOxNP-1</strain>
    </source>
</reference>
<organism evidence="13">
    <name type="scientific">Oxalobacter aliiformigenes</name>
    <dbReference type="NCBI Taxonomy" id="2946593"/>
    <lineage>
        <taxon>Bacteria</taxon>
        <taxon>Pseudomonadati</taxon>
        <taxon>Pseudomonadota</taxon>
        <taxon>Betaproteobacteria</taxon>
        <taxon>Burkholderiales</taxon>
        <taxon>Oxalobacteraceae</taxon>
        <taxon>Oxalobacter</taxon>
    </lineage>
</organism>
<dbReference type="NCBIfam" id="TIGR02070">
    <property type="entry name" value="mono_pep_trsgly"/>
    <property type="match status" value="1"/>
</dbReference>
<dbReference type="Pfam" id="PF00912">
    <property type="entry name" value="Transgly"/>
    <property type="match status" value="1"/>
</dbReference>
<dbReference type="InterPro" id="IPR036950">
    <property type="entry name" value="PBP_transglycosylase"/>
</dbReference>
<dbReference type="Gene3D" id="1.10.3810.10">
    <property type="entry name" value="Biosynthetic peptidoglycan transglycosylase-like"/>
    <property type="match status" value="1"/>
</dbReference>
<feature type="domain" description="Glycosyl transferase family 51" evidence="12">
    <location>
        <begin position="62"/>
        <end position="229"/>
    </location>
</feature>
<comment type="pathway">
    <text evidence="11">Cell wall biogenesis; peptidoglycan biosynthesis.</text>
</comment>
<dbReference type="InterPro" id="IPR011812">
    <property type="entry name" value="Pep_trsgly"/>
</dbReference>
<dbReference type="GO" id="GO:0071555">
    <property type="term" value="P:cell wall organization"/>
    <property type="evidence" value="ECO:0007669"/>
    <property type="project" value="UniProtKB-KW"/>
</dbReference>
<keyword evidence="4 11" id="KW-0808">Transferase</keyword>
<dbReference type="InterPro" id="IPR023346">
    <property type="entry name" value="Lysozyme-like_dom_sf"/>
</dbReference>
<evidence type="ECO:0000256" key="7">
    <source>
        <dbReference type="ARBA" id="ARBA00022984"/>
    </source>
</evidence>
<evidence type="ECO:0000256" key="1">
    <source>
        <dbReference type="ARBA" id="ARBA00022475"/>
    </source>
</evidence>
<evidence type="ECO:0000259" key="12">
    <source>
        <dbReference type="Pfam" id="PF00912"/>
    </source>
</evidence>
<keyword evidence="7 11" id="KW-0573">Peptidoglycan synthesis</keyword>
<dbReference type="PANTHER" id="PTHR30400:SF0">
    <property type="entry name" value="BIOSYNTHETIC PEPTIDOGLYCAN TRANSGLYCOSYLASE"/>
    <property type="match status" value="1"/>
</dbReference>
<evidence type="ECO:0000256" key="9">
    <source>
        <dbReference type="ARBA" id="ARBA00023136"/>
    </source>
</evidence>
<evidence type="ECO:0000256" key="8">
    <source>
        <dbReference type="ARBA" id="ARBA00022989"/>
    </source>
</evidence>
<keyword evidence="8 11" id="KW-1133">Transmembrane helix</keyword>
<keyword evidence="2 11" id="KW-0997">Cell inner membrane</keyword>
<evidence type="ECO:0000256" key="11">
    <source>
        <dbReference type="HAMAP-Rule" id="MF_00766"/>
    </source>
</evidence>
<gene>
    <name evidence="11 13" type="primary">mtgA</name>
    <name evidence="14" type="ORF">NB645_01570</name>
    <name evidence="13" type="ORF">NB646_02685</name>
</gene>
<dbReference type="InterPro" id="IPR001264">
    <property type="entry name" value="Glyco_trans_51"/>
</dbReference>
<evidence type="ECO:0000256" key="6">
    <source>
        <dbReference type="ARBA" id="ARBA00022960"/>
    </source>
</evidence>
<dbReference type="PANTHER" id="PTHR30400">
    <property type="entry name" value="MONOFUNCTIONAL BIOSYNTHETIC PEPTIDOGLYCAN TRANSGLYCOSYLASE"/>
    <property type="match status" value="1"/>
</dbReference>